<dbReference type="RefSeq" id="WP_345935264.1">
    <property type="nucleotide sequence ID" value="NZ_JBBKTV010000011.1"/>
</dbReference>
<keyword evidence="2" id="KW-1133">Transmembrane helix</keyword>
<reference evidence="3 4" key="1">
    <citation type="submission" date="2024-03" db="EMBL/GenBank/DDBJ databases">
        <title>High-quality draft genome sequencing of Tistrella sp. BH-R2-4.</title>
        <authorList>
            <person name="Dong C."/>
        </authorList>
    </citation>
    <scope>NUCLEOTIDE SEQUENCE [LARGE SCALE GENOMIC DNA]</scope>
    <source>
        <strain evidence="3 4">BH-R2-4</strain>
    </source>
</reference>
<keyword evidence="4" id="KW-1185">Reference proteome</keyword>
<evidence type="ECO:0000313" key="4">
    <source>
        <dbReference type="Proteomes" id="UP001413721"/>
    </source>
</evidence>
<feature type="transmembrane region" description="Helical" evidence="2">
    <location>
        <begin position="64"/>
        <end position="84"/>
    </location>
</feature>
<name>A0ABU9YN25_9PROT</name>
<organism evidence="3 4">
    <name type="scientific">Tistrella arctica</name>
    <dbReference type="NCBI Taxonomy" id="3133430"/>
    <lineage>
        <taxon>Bacteria</taxon>
        <taxon>Pseudomonadati</taxon>
        <taxon>Pseudomonadota</taxon>
        <taxon>Alphaproteobacteria</taxon>
        <taxon>Geminicoccales</taxon>
        <taxon>Geminicoccaceae</taxon>
        <taxon>Tistrella</taxon>
    </lineage>
</organism>
<comment type="caution">
    <text evidence="3">The sequence shown here is derived from an EMBL/GenBank/DDBJ whole genome shotgun (WGS) entry which is preliminary data.</text>
</comment>
<sequence length="107" mass="10919">MTPDDPEAGMAGPGDDTGEAAQARRARRLTGFYLHGFGFAAGNGLIALLTALLDVDDPEGRIGFALALWAGLVVLHGLWAYGILARLGGARDGGSGPRPPHPPSSAS</sequence>
<dbReference type="EMBL" id="JBBKTW010000006">
    <property type="protein sequence ID" value="MEN2990190.1"/>
    <property type="molecule type" value="Genomic_DNA"/>
</dbReference>
<accession>A0ABU9YN25</accession>
<evidence type="ECO:0000256" key="2">
    <source>
        <dbReference type="SAM" id="Phobius"/>
    </source>
</evidence>
<feature type="region of interest" description="Disordered" evidence="1">
    <location>
        <begin position="1"/>
        <end position="22"/>
    </location>
</feature>
<protein>
    <recommendedName>
        <fullName evidence="5">2TM domain-containing protein</fullName>
    </recommendedName>
</protein>
<feature type="transmembrane region" description="Helical" evidence="2">
    <location>
        <begin position="32"/>
        <end position="52"/>
    </location>
</feature>
<keyword evidence="2" id="KW-0812">Transmembrane</keyword>
<keyword evidence="2" id="KW-0472">Membrane</keyword>
<proteinExistence type="predicted"/>
<evidence type="ECO:0000256" key="1">
    <source>
        <dbReference type="SAM" id="MobiDB-lite"/>
    </source>
</evidence>
<gene>
    <name evidence="3" type="ORF">WG926_17885</name>
</gene>
<evidence type="ECO:0000313" key="3">
    <source>
        <dbReference type="EMBL" id="MEN2990190.1"/>
    </source>
</evidence>
<dbReference type="Proteomes" id="UP001413721">
    <property type="component" value="Unassembled WGS sequence"/>
</dbReference>
<evidence type="ECO:0008006" key="5">
    <source>
        <dbReference type="Google" id="ProtNLM"/>
    </source>
</evidence>